<comment type="caution">
    <text evidence="5">The sequence shown here is derived from an EMBL/GenBank/DDBJ whole genome shotgun (WGS) entry which is preliminary data.</text>
</comment>
<dbReference type="InterPro" id="IPR013570">
    <property type="entry name" value="Tscrpt_reg_YsiA_C"/>
</dbReference>
<dbReference type="InterPro" id="IPR036271">
    <property type="entry name" value="Tet_transcr_reg_TetR-rel_C_sf"/>
</dbReference>
<gene>
    <name evidence="5" type="ORF">J5Y03_02115</name>
</gene>
<name>A0A940SHZ2_9BACI</name>
<dbReference type="RefSeq" id="WP_209401945.1">
    <property type="nucleotide sequence ID" value="NZ_JAGIYQ010000001.1"/>
</dbReference>
<sequence length="216" mass="24838">MNDGSFTVKGFLEVKKDKPKYKQIIDAAVVVIAENGYHQSQVSKIAKQAGVADGTIYLYFKNKESILISLFEEKMGHFTEKIREEIKGNKTSIEKLLKLIETHFLLLSEDYNLAIVTQLELRQTNLDLRLKINEVLKEYLHIIDSILIEGVQSGEFDPILNIRIARKMIFGTIDEVLTHWVMSGHKQSLVDKARDVHHLLIRGCGYRQEDSRLLEQ</sequence>
<dbReference type="Proteomes" id="UP000682134">
    <property type="component" value="Unassembled WGS sequence"/>
</dbReference>
<evidence type="ECO:0000256" key="1">
    <source>
        <dbReference type="ARBA" id="ARBA00022491"/>
    </source>
</evidence>
<feature type="domain" description="HTH tetR-type" evidence="4">
    <location>
        <begin position="18"/>
        <end position="78"/>
    </location>
</feature>
<dbReference type="PROSITE" id="PS50977">
    <property type="entry name" value="HTH_TETR_2"/>
    <property type="match status" value="1"/>
</dbReference>
<reference evidence="5" key="1">
    <citation type="submission" date="2021-04" db="EMBL/GenBank/DDBJ databases">
        <title>Genome seq and assembly of Bacillus sp.</title>
        <authorList>
            <person name="Chhetri G."/>
        </authorList>
    </citation>
    <scope>NUCLEOTIDE SEQUENCE</scope>
    <source>
        <strain evidence="5">RG28</strain>
    </source>
</reference>
<dbReference type="Pfam" id="PF00440">
    <property type="entry name" value="TetR_N"/>
    <property type="match status" value="1"/>
</dbReference>
<keyword evidence="1" id="KW-0678">Repressor</keyword>
<dbReference type="Pfam" id="PF08359">
    <property type="entry name" value="TetR_C_4"/>
    <property type="match status" value="1"/>
</dbReference>
<evidence type="ECO:0000256" key="3">
    <source>
        <dbReference type="PROSITE-ProRule" id="PRU00335"/>
    </source>
</evidence>
<dbReference type="Gene3D" id="1.10.357.10">
    <property type="entry name" value="Tetracycline Repressor, domain 2"/>
    <property type="match status" value="1"/>
</dbReference>
<dbReference type="Gene3D" id="1.10.10.60">
    <property type="entry name" value="Homeodomain-like"/>
    <property type="match status" value="1"/>
</dbReference>
<keyword evidence="2 3" id="KW-0238">DNA-binding</keyword>
<dbReference type="GO" id="GO:0003677">
    <property type="term" value="F:DNA binding"/>
    <property type="evidence" value="ECO:0007669"/>
    <property type="project" value="UniProtKB-UniRule"/>
</dbReference>
<dbReference type="PRINTS" id="PR00455">
    <property type="entry name" value="HTHTETR"/>
</dbReference>
<evidence type="ECO:0000256" key="2">
    <source>
        <dbReference type="ARBA" id="ARBA00023125"/>
    </source>
</evidence>
<feature type="DNA-binding region" description="H-T-H motif" evidence="3">
    <location>
        <begin position="41"/>
        <end position="60"/>
    </location>
</feature>
<dbReference type="InterPro" id="IPR001647">
    <property type="entry name" value="HTH_TetR"/>
</dbReference>
<evidence type="ECO:0000313" key="5">
    <source>
        <dbReference type="EMBL" id="MBP0723976.1"/>
    </source>
</evidence>
<protein>
    <submittedName>
        <fullName evidence="5">TetR/AcrR family transcriptional regulator</fullName>
    </submittedName>
</protein>
<organism evidence="5 6">
    <name type="scientific">Gottfriedia endophytica</name>
    <dbReference type="NCBI Taxonomy" id="2820819"/>
    <lineage>
        <taxon>Bacteria</taxon>
        <taxon>Bacillati</taxon>
        <taxon>Bacillota</taxon>
        <taxon>Bacilli</taxon>
        <taxon>Bacillales</taxon>
        <taxon>Bacillaceae</taxon>
        <taxon>Gottfriedia</taxon>
    </lineage>
</organism>
<evidence type="ECO:0000313" key="6">
    <source>
        <dbReference type="Proteomes" id="UP000682134"/>
    </source>
</evidence>
<dbReference type="PANTHER" id="PTHR43479:SF11">
    <property type="entry name" value="ACREF_ENVCD OPERON REPRESSOR-RELATED"/>
    <property type="match status" value="1"/>
</dbReference>
<accession>A0A940SHZ2</accession>
<dbReference type="PANTHER" id="PTHR43479">
    <property type="entry name" value="ACREF/ENVCD OPERON REPRESSOR-RELATED"/>
    <property type="match status" value="1"/>
</dbReference>
<dbReference type="InterPro" id="IPR009057">
    <property type="entry name" value="Homeodomain-like_sf"/>
</dbReference>
<dbReference type="EMBL" id="JAGIYQ010000001">
    <property type="protein sequence ID" value="MBP0723976.1"/>
    <property type="molecule type" value="Genomic_DNA"/>
</dbReference>
<keyword evidence="6" id="KW-1185">Reference proteome</keyword>
<dbReference type="SUPFAM" id="SSF46689">
    <property type="entry name" value="Homeodomain-like"/>
    <property type="match status" value="1"/>
</dbReference>
<dbReference type="SUPFAM" id="SSF48498">
    <property type="entry name" value="Tetracyclin repressor-like, C-terminal domain"/>
    <property type="match status" value="1"/>
</dbReference>
<dbReference type="AlphaFoldDB" id="A0A940SHZ2"/>
<dbReference type="InterPro" id="IPR050624">
    <property type="entry name" value="HTH-type_Tx_Regulator"/>
</dbReference>
<proteinExistence type="predicted"/>
<evidence type="ECO:0000259" key="4">
    <source>
        <dbReference type="PROSITE" id="PS50977"/>
    </source>
</evidence>